<proteinExistence type="predicted"/>
<feature type="transmembrane region" description="Helical" evidence="1">
    <location>
        <begin position="128"/>
        <end position="153"/>
    </location>
</feature>
<evidence type="ECO:0000313" key="2">
    <source>
        <dbReference type="EMBL" id="MBG6141774.1"/>
    </source>
</evidence>
<feature type="transmembrane region" description="Helical" evidence="1">
    <location>
        <begin position="165"/>
        <end position="187"/>
    </location>
</feature>
<evidence type="ECO:0008006" key="4">
    <source>
        <dbReference type="Google" id="ProtNLM"/>
    </source>
</evidence>
<dbReference type="Proteomes" id="UP000622552">
    <property type="component" value="Unassembled WGS sequence"/>
</dbReference>
<feature type="transmembrane region" description="Helical" evidence="1">
    <location>
        <begin position="21"/>
        <end position="40"/>
    </location>
</feature>
<comment type="caution">
    <text evidence="2">The sequence shown here is derived from an EMBL/GenBank/DDBJ whole genome shotgun (WGS) entry which is preliminary data.</text>
</comment>
<keyword evidence="3" id="KW-1185">Reference proteome</keyword>
<keyword evidence="1" id="KW-0472">Membrane</keyword>
<reference evidence="2" key="1">
    <citation type="submission" date="2020-11" db="EMBL/GenBank/DDBJ databases">
        <title>Sequencing the genomes of 1000 actinobacteria strains.</title>
        <authorList>
            <person name="Klenk H.-P."/>
        </authorList>
    </citation>
    <scope>NUCLEOTIDE SEQUENCE</scope>
    <source>
        <strain evidence="2">DSM 45356</strain>
    </source>
</reference>
<sequence>MFAGHFAVAAASKTADRTTPLWALMLATQLLDVFFVILYLSGKIEYFDEVHPGYGGAVIHADYTHSLVGALAIAAVGGALAGWRWGRRGGLLFGGLVFSHWILDLVVHRADLPILPGNVGGMPTLGFGLWRIGWLSAVVEGTLIVAGTVVYYRSVRGRGGEPRRALVAAASMGVLLVLALVADLLALG</sequence>
<evidence type="ECO:0000313" key="3">
    <source>
        <dbReference type="Proteomes" id="UP000622552"/>
    </source>
</evidence>
<evidence type="ECO:0000256" key="1">
    <source>
        <dbReference type="SAM" id="Phobius"/>
    </source>
</evidence>
<gene>
    <name evidence="2" type="ORF">IW245_007968</name>
</gene>
<keyword evidence="1" id="KW-0812">Transmembrane</keyword>
<name>A0A8J7GLB9_9ACTN</name>
<dbReference type="EMBL" id="JADOUF010000001">
    <property type="protein sequence ID" value="MBG6141774.1"/>
    <property type="molecule type" value="Genomic_DNA"/>
</dbReference>
<dbReference type="RefSeq" id="WP_197008153.1">
    <property type="nucleotide sequence ID" value="NZ_BONS01000013.1"/>
</dbReference>
<keyword evidence="1" id="KW-1133">Transmembrane helix</keyword>
<feature type="transmembrane region" description="Helical" evidence="1">
    <location>
        <begin position="63"/>
        <end position="83"/>
    </location>
</feature>
<dbReference type="AlphaFoldDB" id="A0A8J7GLB9"/>
<organism evidence="2 3">
    <name type="scientific">Longispora fulva</name>
    <dbReference type="NCBI Taxonomy" id="619741"/>
    <lineage>
        <taxon>Bacteria</taxon>
        <taxon>Bacillati</taxon>
        <taxon>Actinomycetota</taxon>
        <taxon>Actinomycetes</taxon>
        <taxon>Micromonosporales</taxon>
        <taxon>Micromonosporaceae</taxon>
        <taxon>Longispora</taxon>
    </lineage>
</organism>
<dbReference type="Pfam" id="PF04307">
    <property type="entry name" value="YdjM"/>
    <property type="match status" value="1"/>
</dbReference>
<protein>
    <recommendedName>
        <fullName evidence="4">Permease</fullName>
    </recommendedName>
</protein>
<accession>A0A8J7GLB9</accession>
<feature type="transmembrane region" description="Helical" evidence="1">
    <location>
        <begin position="90"/>
        <end position="108"/>
    </location>
</feature>
<dbReference type="InterPro" id="IPR007404">
    <property type="entry name" value="YdjM-like"/>
</dbReference>